<evidence type="ECO:0000259" key="2">
    <source>
        <dbReference type="Pfam" id="PF04909"/>
    </source>
</evidence>
<evidence type="ECO:0000313" key="3">
    <source>
        <dbReference type="EMBL" id="GDY49647.1"/>
    </source>
</evidence>
<reference evidence="3 4" key="1">
    <citation type="journal article" date="2020" name="Int. J. Syst. Evol. Microbiol.">
        <title>Reclassification of Streptomyces castelarensis and Streptomyces sporoclivatus as later heterotypic synonyms of Streptomyces antimycoticus.</title>
        <authorList>
            <person name="Komaki H."/>
            <person name="Tamura T."/>
        </authorList>
    </citation>
    <scope>NUCLEOTIDE SEQUENCE [LARGE SCALE GENOMIC DNA]</scope>
    <source>
        <strain evidence="3 4">NBRC 13459</strain>
    </source>
</reference>
<keyword evidence="1" id="KW-0456">Lyase</keyword>
<dbReference type="Proteomes" id="UP000301309">
    <property type="component" value="Unassembled WGS sequence"/>
</dbReference>
<feature type="domain" description="Amidohydrolase-related" evidence="2">
    <location>
        <begin position="62"/>
        <end position="294"/>
    </location>
</feature>
<dbReference type="GO" id="GO:0005829">
    <property type="term" value="C:cytosol"/>
    <property type="evidence" value="ECO:0007669"/>
    <property type="project" value="TreeGrafter"/>
</dbReference>
<dbReference type="GO" id="GO:0019748">
    <property type="term" value="P:secondary metabolic process"/>
    <property type="evidence" value="ECO:0007669"/>
    <property type="project" value="TreeGrafter"/>
</dbReference>
<gene>
    <name evidence="3" type="ORF">SVIO_002700</name>
</gene>
<keyword evidence="4" id="KW-1185">Reference proteome</keyword>
<dbReference type="AlphaFoldDB" id="A0A4D4KT60"/>
<organism evidence="3 4">
    <name type="scientific">Streptomyces violaceusniger</name>
    <dbReference type="NCBI Taxonomy" id="68280"/>
    <lineage>
        <taxon>Bacteria</taxon>
        <taxon>Bacillati</taxon>
        <taxon>Actinomycetota</taxon>
        <taxon>Actinomycetes</taxon>
        <taxon>Kitasatosporales</taxon>
        <taxon>Streptomycetaceae</taxon>
        <taxon>Streptomyces</taxon>
        <taxon>Streptomyces violaceusniger group</taxon>
    </lineage>
</organism>
<evidence type="ECO:0000256" key="1">
    <source>
        <dbReference type="ARBA" id="ARBA00023239"/>
    </source>
</evidence>
<proteinExistence type="predicted"/>
<accession>A0A4D4KT60</accession>
<dbReference type="EMBL" id="BJHW01000001">
    <property type="protein sequence ID" value="GDY49647.1"/>
    <property type="molecule type" value="Genomic_DNA"/>
</dbReference>
<dbReference type="Gene3D" id="3.20.20.140">
    <property type="entry name" value="Metal-dependent hydrolases"/>
    <property type="match status" value="1"/>
</dbReference>
<protein>
    <submittedName>
        <fullName evidence="3">Amidohydrolase</fullName>
    </submittedName>
</protein>
<dbReference type="InterPro" id="IPR006680">
    <property type="entry name" value="Amidohydro-rel"/>
</dbReference>
<dbReference type="GO" id="GO:0016787">
    <property type="term" value="F:hydrolase activity"/>
    <property type="evidence" value="ECO:0007669"/>
    <property type="project" value="UniProtKB-KW"/>
</dbReference>
<evidence type="ECO:0000313" key="4">
    <source>
        <dbReference type="Proteomes" id="UP000301309"/>
    </source>
</evidence>
<keyword evidence="3" id="KW-0378">Hydrolase</keyword>
<dbReference type="InterPro" id="IPR032466">
    <property type="entry name" value="Metal_Hydrolase"/>
</dbReference>
<dbReference type="InterPro" id="IPR032465">
    <property type="entry name" value="ACMSD"/>
</dbReference>
<dbReference type="Pfam" id="PF04909">
    <property type="entry name" value="Amidohydro_2"/>
    <property type="match status" value="1"/>
</dbReference>
<dbReference type="PANTHER" id="PTHR21240:SF30">
    <property type="entry name" value="AMIDOHYDROLASE-RELATED DOMAIN-CONTAINING PROTEIN-RELATED"/>
    <property type="match status" value="1"/>
</dbReference>
<dbReference type="GO" id="GO:0016831">
    <property type="term" value="F:carboxy-lyase activity"/>
    <property type="evidence" value="ECO:0007669"/>
    <property type="project" value="InterPro"/>
</dbReference>
<dbReference type="SUPFAM" id="SSF51556">
    <property type="entry name" value="Metallo-dependent hydrolases"/>
    <property type="match status" value="1"/>
</dbReference>
<comment type="caution">
    <text evidence="3">The sequence shown here is derived from an EMBL/GenBank/DDBJ whole genome shotgun (WGS) entry which is preliminary data.</text>
</comment>
<dbReference type="PANTHER" id="PTHR21240">
    <property type="entry name" value="2-AMINO-3-CARBOXYLMUCONATE-6-SEMIALDEHYDE DECARBOXYLASE"/>
    <property type="match status" value="1"/>
</dbReference>
<sequence>MQGKIALEEHWEAPEFPATGSHDFTAKDYFTDVQRRLREVDQRVEDMDRNGIGISILSLTQPGIEGVTDTKQAIDLARRMNDHAAENLVARHPDRLRAFAAVPLQDPQKAADELERAVRDLGFLGALINGYSNIGDENTAQYLDEPQVEPFWAKVEELGVPVYLHPRIPLPNQQRIYQGYEGLLGSAWGFGFETATHALRLILSGLFDRHPNVNVILGHLGEALPFTLPRVEHRLRHQRRETHGAHEKAPTEYLSNNFYITTSGILRTQALLDSLLEVGSDRILFSVDYPYESMDEISPGSTPPSSARTTA</sequence>
<name>A0A4D4KT60_STRVO</name>